<evidence type="ECO:0000313" key="2">
    <source>
        <dbReference type="EMBL" id="SDG01977.1"/>
    </source>
</evidence>
<name>A0ABY0NS70_9HYPH</name>
<proteinExistence type="predicted"/>
<comment type="caution">
    <text evidence="2">The sequence shown here is derived from an EMBL/GenBank/DDBJ whole genome shotgun (WGS) entry which is preliminary data.</text>
</comment>
<dbReference type="EMBL" id="FNBZ01000002">
    <property type="protein sequence ID" value="SDG01977.1"/>
    <property type="molecule type" value="Genomic_DNA"/>
</dbReference>
<protein>
    <recommendedName>
        <fullName evidence="4">DUF3617 family protein</fullName>
    </recommendedName>
</protein>
<dbReference type="InterPro" id="IPR022061">
    <property type="entry name" value="DUF3617"/>
</dbReference>
<dbReference type="Pfam" id="PF12276">
    <property type="entry name" value="DUF3617"/>
    <property type="match status" value="1"/>
</dbReference>
<sequence>MKPVLIAALGLLVALPAVAQQQIPQRKPGLWETKSTGNEGETIAKQCVGPGTDQSIVGGLAAGACSKMLVTKTATGYAVETECAVGQIKASGSSVITGDFETSVRTEGTTKLSGMPGQSAPVERKLVVEAKRLGECAAGQKPGDIIMPDGKVISMPSAKPAP</sequence>
<reference evidence="2 3" key="1">
    <citation type="submission" date="2016-10" db="EMBL/GenBank/DDBJ databases">
        <authorList>
            <person name="Varghese N."/>
            <person name="Submissions S."/>
        </authorList>
    </citation>
    <scope>NUCLEOTIDE SEQUENCE [LARGE SCALE GENOMIC DNA]</scope>
    <source>
        <strain evidence="2 3">DSM 26672</strain>
    </source>
</reference>
<evidence type="ECO:0000256" key="1">
    <source>
        <dbReference type="SAM" id="SignalP"/>
    </source>
</evidence>
<feature type="chain" id="PRO_5045424290" description="DUF3617 family protein" evidence="1">
    <location>
        <begin position="20"/>
        <end position="162"/>
    </location>
</feature>
<evidence type="ECO:0008006" key="4">
    <source>
        <dbReference type="Google" id="ProtNLM"/>
    </source>
</evidence>
<gene>
    <name evidence="2" type="ORF">SAMN05421844_102639</name>
</gene>
<keyword evidence="3" id="KW-1185">Reference proteome</keyword>
<evidence type="ECO:0000313" key="3">
    <source>
        <dbReference type="Proteomes" id="UP000199468"/>
    </source>
</evidence>
<organism evidence="2 3">
    <name type="scientific">Bosea robiniae</name>
    <dbReference type="NCBI Taxonomy" id="1036780"/>
    <lineage>
        <taxon>Bacteria</taxon>
        <taxon>Pseudomonadati</taxon>
        <taxon>Pseudomonadota</taxon>
        <taxon>Alphaproteobacteria</taxon>
        <taxon>Hyphomicrobiales</taxon>
        <taxon>Boseaceae</taxon>
        <taxon>Bosea</taxon>
    </lineage>
</organism>
<feature type="signal peptide" evidence="1">
    <location>
        <begin position="1"/>
        <end position="19"/>
    </location>
</feature>
<dbReference type="Proteomes" id="UP000199468">
    <property type="component" value="Unassembled WGS sequence"/>
</dbReference>
<keyword evidence="1" id="KW-0732">Signal</keyword>
<accession>A0ABY0NS70</accession>